<name>A0ACC2ZZ47_9EURO</name>
<dbReference type="EMBL" id="JAPDRQ010000172">
    <property type="protein sequence ID" value="KAJ9652999.1"/>
    <property type="molecule type" value="Genomic_DNA"/>
</dbReference>
<keyword evidence="2" id="KW-1185">Reference proteome</keyword>
<evidence type="ECO:0000313" key="1">
    <source>
        <dbReference type="EMBL" id="KAJ9652999.1"/>
    </source>
</evidence>
<dbReference type="Proteomes" id="UP001172386">
    <property type="component" value="Unassembled WGS sequence"/>
</dbReference>
<reference evidence="1" key="1">
    <citation type="submission" date="2022-10" db="EMBL/GenBank/DDBJ databases">
        <title>Culturing micro-colonial fungi from biological soil crusts in the Mojave desert and describing Neophaeococcomyces mojavensis, and introducing the new genera and species Taxawa tesnikishii.</title>
        <authorList>
            <person name="Kurbessoian T."/>
            <person name="Stajich J.E."/>
        </authorList>
    </citation>
    <scope>NUCLEOTIDE SEQUENCE</scope>
    <source>
        <strain evidence="1">JES_112</strain>
    </source>
</reference>
<protein>
    <submittedName>
        <fullName evidence="1">Uncharacterized protein</fullName>
    </submittedName>
</protein>
<sequence>MEGMGYSSINAQGLTAPVYLASFLLCVTTAFFSDKVGRRGFFIAGYATLATVGYAILTTVKDEHKSGVRYLGVWFAITWLANNNSNTSKRGAGLAILAIFGQCSSFLSSAVFPKQHAPWYTQGCAIGCAFTGSIVVLSLSLYFRLLMINRKKDALFGKVAADVQYDVTKEGDDHPAFRYIL</sequence>
<proteinExistence type="predicted"/>
<gene>
    <name evidence="1" type="ORF">H2198_007779</name>
</gene>
<organism evidence="1 2">
    <name type="scientific">Neophaeococcomyces mojaviensis</name>
    <dbReference type="NCBI Taxonomy" id="3383035"/>
    <lineage>
        <taxon>Eukaryota</taxon>
        <taxon>Fungi</taxon>
        <taxon>Dikarya</taxon>
        <taxon>Ascomycota</taxon>
        <taxon>Pezizomycotina</taxon>
        <taxon>Eurotiomycetes</taxon>
        <taxon>Chaetothyriomycetidae</taxon>
        <taxon>Chaetothyriales</taxon>
        <taxon>Chaetothyriales incertae sedis</taxon>
        <taxon>Neophaeococcomyces</taxon>
    </lineage>
</organism>
<accession>A0ACC2ZZ47</accession>
<evidence type="ECO:0000313" key="2">
    <source>
        <dbReference type="Proteomes" id="UP001172386"/>
    </source>
</evidence>
<comment type="caution">
    <text evidence="1">The sequence shown here is derived from an EMBL/GenBank/DDBJ whole genome shotgun (WGS) entry which is preliminary data.</text>
</comment>